<dbReference type="InterPro" id="IPR005119">
    <property type="entry name" value="LysR_subst-bd"/>
</dbReference>
<dbReference type="PANTHER" id="PTHR30537:SF3">
    <property type="entry name" value="TRANSCRIPTIONAL REGULATORY PROTEIN"/>
    <property type="match status" value="1"/>
</dbReference>
<dbReference type="Gene3D" id="1.10.10.10">
    <property type="entry name" value="Winged helix-like DNA-binding domain superfamily/Winged helix DNA-binding domain"/>
    <property type="match status" value="1"/>
</dbReference>
<evidence type="ECO:0000256" key="3">
    <source>
        <dbReference type="ARBA" id="ARBA00023125"/>
    </source>
</evidence>
<dbReference type="InterPro" id="IPR036388">
    <property type="entry name" value="WH-like_DNA-bd_sf"/>
</dbReference>
<comment type="similarity">
    <text evidence="1">Belongs to the LysR transcriptional regulatory family.</text>
</comment>
<evidence type="ECO:0000256" key="4">
    <source>
        <dbReference type="ARBA" id="ARBA00023163"/>
    </source>
</evidence>
<dbReference type="GO" id="GO:0043565">
    <property type="term" value="F:sequence-specific DNA binding"/>
    <property type="evidence" value="ECO:0007669"/>
    <property type="project" value="TreeGrafter"/>
</dbReference>
<dbReference type="PROSITE" id="PS50931">
    <property type="entry name" value="HTH_LYSR"/>
    <property type="match status" value="1"/>
</dbReference>
<dbReference type="OrthoDB" id="7333438at2"/>
<dbReference type="InterPro" id="IPR058163">
    <property type="entry name" value="LysR-type_TF_proteobact-type"/>
</dbReference>
<feature type="domain" description="HTH lysR-type" evidence="5">
    <location>
        <begin position="2"/>
        <end position="59"/>
    </location>
</feature>
<dbReference type="GO" id="GO:0006351">
    <property type="term" value="P:DNA-templated transcription"/>
    <property type="evidence" value="ECO:0007669"/>
    <property type="project" value="TreeGrafter"/>
</dbReference>
<keyword evidence="2" id="KW-0805">Transcription regulation</keyword>
<dbReference type="InterPro" id="IPR036390">
    <property type="entry name" value="WH_DNA-bd_sf"/>
</dbReference>
<dbReference type="AlphaFoldDB" id="A0A5M6IRK9"/>
<gene>
    <name evidence="6" type="ORF">F1189_17220</name>
</gene>
<protein>
    <submittedName>
        <fullName evidence="6">LysR family transcriptional regulator</fullName>
    </submittedName>
</protein>
<proteinExistence type="inferred from homology"/>
<keyword evidence="4" id="KW-0804">Transcription</keyword>
<evidence type="ECO:0000313" key="6">
    <source>
        <dbReference type="EMBL" id="KAA5610821.1"/>
    </source>
</evidence>
<reference evidence="6 7" key="1">
    <citation type="submission" date="2019-09" db="EMBL/GenBank/DDBJ databases">
        <title>Genome sequence of Rhodovastum atsumiense, a diverse member of the Acetobacteraceae family of non-sulfur purple photosynthetic bacteria.</title>
        <authorList>
            <person name="Meyer T."/>
            <person name="Kyndt J."/>
        </authorList>
    </citation>
    <scope>NUCLEOTIDE SEQUENCE [LARGE SCALE GENOMIC DNA]</scope>
    <source>
        <strain evidence="6 7">DSM 21279</strain>
    </source>
</reference>
<keyword evidence="3" id="KW-0238">DNA-binding</keyword>
<accession>A0A5M6IRK9</accession>
<dbReference type="RefSeq" id="WP_150042099.1">
    <property type="nucleotide sequence ID" value="NZ_OW485601.1"/>
</dbReference>
<dbReference type="SUPFAM" id="SSF46785">
    <property type="entry name" value="Winged helix' DNA-binding domain"/>
    <property type="match status" value="1"/>
</dbReference>
<dbReference type="Pfam" id="PF00126">
    <property type="entry name" value="HTH_1"/>
    <property type="match status" value="1"/>
</dbReference>
<keyword evidence="7" id="KW-1185">Reference proteome</keyword>
<dbReference type="EMBL" id="VWPK01000027">
    <property type="protein sequence ID" value="KAA5610821.1"/>
    <property type="molecule type" value="Genomic_DNA"/>
</dbReference>
<comment type="caution">
    <text evidence="6">The sequence shown here is derived from an EMBL/GenBank/DDBJ whole genome shotgun (WGS) entry which is preliminary data.</text>
</comment>
<dbReference type="SUPFAM" id="SSF53850">
    <property type="entry name" value="Periplasmic binding protein-like II"/>
    <property type="match status" value="1"/>
</dbReference>
<evidence type="ECO:0000256" key="1">
    <source>
        <dbReference type="ARBA" id="ARBA00009437"/>
    </source>
</evidence>
<sequence>MFDWEDLRHFVALAEAGTLSGAARALRVDHATVGRRVAALEQALGSVLVERQARRCVLTEAGQRIAGLAMTMQAQAHALDRAARALHTPLAGTVTVSAPPVFASHVLAPRLGELRRLYPDLHLSLLGDPATASLGRQEADIAIRLSRPREARNVARRLGCMAFGLYAAPGYLQDRPPAAWDFIAYDGSLEHVPQQAWLRQVAADRPVVFRSNDLASQIAAARAGVGIAALPCFLADEDAGLAKLPVRLPACARDIWLVVHADLRRMPAVRAVMEFLARQVAAAGLGRPDAP</sequence>
<dbReference type="Proteomes" id="UP000325255">
    <property type="component" value="Unassembled WGS sequence"/>
</dbReference>
<name>A0A5M6IRK9_9PROT</name>
<dbReference type="GO" id="GO:0003700">
    <property type="term" value="F:DNA-binding transcription factor activity"/>
    <property type="evidence" value="ECO:0007669"/>
    <property type="project" value="InterPro"/>
</dbReference>
<evidence type="ECO:0000313" key="7">
    <source>
        <dbReference type="Proteomes" id="UP000325255"/>
    </source>
</evidence>
<organism evidence="6 7">
    <name type="scientific">Rhodovastum atsumiense</name>
    <dbReference type="NCBI Taxonomy" id="504468"/>
    <lineage>
        <taxon>Bacteria</taxon>
        <taxon>Pseudomonadati</taxon>
        <taxon>Pseudomonadota</taxon>
        <taxon>Alphaproteobacteria</taxon>
        <taxon>Acetobacterales</taxon>
        <taxon>Acetobacteraceae</taxon>
        <taxon>Rhodovastum</taxon>
    </lineage>
</organism>
<dbReference type="InterPro" id="IPR000847">
    <property type="entry name" value="LysR_HTH_N"/>
</dbReference>
<dbReference type="Gene3D" id="3.40.190.290">
    <property type="match status" value="1"/>
</dbReference>
<evidence type="ECO:0000259" key="5">
    <source>
        <dbReference type="PROSITE" id="PS50931"/>
    </source>
</evidence>
<dbReference type="PANTHER" id="PTHR30537">
    <property type="entry name" value="HTH-TYPE TRANSCRIPTIONAL REGULATOR"/>
    <property type="match status" value="1"/>
</dbReference>
<evidence type="ECO:0000256" key="2">
    <source>
        <dbReference type="ARBA" id="ARBA00023015"/>
    </source>
</evidence>
<dbReference type="Pfam" id="PF03466">
    <property type="entry name" value="LysR_substrate"/>
    <property type="match status" value="1"/>
</dbReference>